<name>A0A1X7U613_AMPQE</name>
<dbReference type="EnsemblMetazoa" id="Aqu2.1.23190_001">
    <property type="protein sequence ID" value="Aqu2.1.23190_001"/>
    <property type="gene ID" value="Aqu2.1.23190"/>
</dbReference>
<feature type="region of interest" description="Disordered" evidence="1">
    <location>
        <begin position="66"/>
        <end position="88"/>
    </location>
</feature>
<accession>A0A1X7U613</accession>
<protein>
    <submittedName>
        <fullName evidence="2">Uncharacterized protein</fullName>
    </submittedName>
</protein>
<dbReference type="InParanoid" id="A0A1X7U613"/>
<sequence length="88" mass="10224">MWKTSTDAVVVPVYFPEICSIQVHLSRVTPVPPRWPIGFYWYGGKKLSRGKVPLWVEHMLQTGAETSVPSEKTEQILDAETFRRRHRN</sequence>
<evidence type="ECO:0000313" key="2">
    <source>
        <dbReference type="EnsemblMetazoa" id="Aqu2.1.23190_001"/>
    </source>
</evidence>
<dbReference type="AlphaFoldDB" id="A0A1X7U613"/>
<evidence type="ECO:0000256" key="1">
    <source>
        <dbReference type="SAM" id="MobiDB-lite"/>
    </source>
</evidence>
<reference evidence="2" key="1">
    <citation type="submission" date="2017-05" db="UniProtKB">
        <authorList>
            <consortium name="EnsemblMetazoa"/>
        </authorList>
    </citation>
    <scope>IDENTIFICATION</scope>
</reference>
<proteinExistence type="predicted"/>
<organism evidence="2">
    <name type="scientific">Amphimedon queenslandica</name>
    <name type="common">Sponge</name>
    <dbReference type="NCBI Taxonomy" id="400682"/>
    <lineage>
        <taxon>Eukaryota</taxon>
        <taxon>Metazoa</taxon>
        <taxon>Porifera</taxon>
        <taxon>Demospongiae</taxon>
        <taxon>Heteroscleromorpha</taxon>
        <taxon>Haplosclerida</taxon>
        <taxon>Niphatidae</taxon>
        <taxon>Amphimedon</taxon>
    </lineage>
</organism>